<reference evidence="12" key="2">
    <citation type="submission" date="2020-09" db="EMBL/GenBank/DDBJ databases">
        <authorList>
            <person name="Sun Q."/>
            <person name="Zhou Y."/>
        </authorList>
    </citation>
    <scope>NUCLEOTIDE SEQUENCE</scope>
    <source>
        <strain evidence="12">CGMCC 1.12506</strain>
    </source>
</reference>
<evidence type="ECO:0000256" key="1">
    <source>
        <dbReference type="ARBA" id="ARBA00005187"/>
    </source>
</evidence>
<feature type="binding site" evidence="9">
    <location>
        <begin position="362"/>
        <end position="363"/>
    </location>
    <ligand>
        <name>ATP</name>
        <dbReference type="ChEBI" id="CHEBI:30616"/>
    </ligand>
</feature>
<dbReference type="InterPro" id="IPR029055">
    <property type="entry name" value="Ntn_hydrolases_N"/>
</dbReference>
<dbReference type="NCBIfam" id="TIGR01536">
    <property type="entry name" value="asn_synth_AEB"/>
    <property type="match status" value="1"/>
</dbReference>
<dbReference type="Pfam" id="PF00733">
    <property type="entry name" value="Asn_synthase"/>
    <property type="match status" value="1"/>
</dbReference>
<dbReference type="CDD" id="cd00712">
    <property type="entry name" value="AsnB"/>
    <property type="match status" value="1"/>
</dbReference>
<dbReference type="RefSeq" id="WP_188360683.1">
    <property type="nucleotide sequence ID" value="NZ_BMFG01000001.1"/>
</dbReference>
<dbReference type="InterPro" id="IPR014729">
    <property type="entry name" value="Rossmann-like_a/b/a_fold"/>
</dbReference>
<evidence type="ECO:0000256" key="3">
    <source>
        <dbReference type="ARBA" id="ARBA00012737"/>
    </source>
</evidence>
<dbReference type="Gene3D" id="3.40.50.620">
    <property type="entry name" value="HUPs"/>
    <property type="match status" value="1"/>
</dbReference>
<dbReference type="Proteomes" id="UP000625735">
    <property type="component" value="Unassembled WGS sequence"/>
</dbReference>
<keyword evidence="8" id="KW-0028">Amino-acid biosynthesis</keyword>
<sequence length="608" mass="69199">MCGFLLDYQSSQNFGKVNFVELLSLSQKRGPDAQGYWNQESLIQMGFNRLAILELSSAGEQPMHSFGGRYTLVFNGEIYNHLALRKQLDFTNFRGHSDTETITACLEEWGIEQTIRVLDGMFALGIYDHESKALHLVRDFAGIKPLFYGKKGKHIVAASQYDQIRKHPDFANEAIDVQVLKLYLQQHFVPAPFGLYEHTFQVLPGEHLTFFQDGSMQQERFWEFSNAGNDFITDEKEALQLLDETLATCVQDQLLADVPLGAFLSGGVDSPLVAAKASAIDTQLKVFSIGSDSIKHDESERAAAFAKSLGCYQKTWTLSAQEVVPYWNEAMASLHEPLADFSILPTFLVAKLAKKEVTVALSGDGGDELFFGYERFWSIGKNAPYQHWPSLLKKGMYGADKYLFKTRKINSVILAKRQDTAHEALHSRFRTNWMESIAPDLINSRLPESWNVYDYPNTSDERVLLQHMQKAEFYGMMQKTLRKVDLASMENSLEVRVPFLQKKMIEASLRIDPLLNGGGGKQKELLQQLLQKEYPSISREAVKKGFSVPLTKWIREDLKDTFFETLLESDVSRFGFERKEMETLLQSHMQGKVDAKWALFTLYTILKC</sequence>
<dbReference type="SUPFAM" id="SSF52402">
    <property type="entry name" value="Adenine nucleotide alpha hydrolases-like"/>
    <property type="match status" value="1"/>
</dbReference>
<feature type="binding site" evidence="9">
    <location>
        <position position="98"/>
    </location>
    <ligand>
        <name>L-glutamine</name>
        <dbReference type="ChEBI" id="CHEBI:58359"/>
    </ligand>
</feature>
<comment type="similarity">
    <text evidence="2">Belongs to the asparagine synthetase family.</text>
</comment>
<evidence type="ECO:0000256" key="10">
    <source>
        <dbReference type="PIRSR" id="PIRSR001589-3"/>
    </source>
</evidence>
<evidence type="ECO:0000256" key="5">
    <source>
        <dbReference type="ARBA" id="ARBA00022840"/>
    </source>
</evidence>
<comment type="pathway">
    <text evidence="1">Amino-acid biosynthesis; L-asparagine biosynthesis; L-asparagine from L-aspartate (L-Gln route): step 1/1.</text>
</comment>
<dbReference type="InterPro" id="IPR033738">
    <property type="entry name" value="AsnB_N"/>
</dbReference>
<keyword evidence="8" id="KW-0061">Asparagine biosynthesis</keyword>
<evidence type="ECO:0000313" key="12">
    <source>
        <dbReference type="EMBL" id="GGD14969.1"/>
    </source>
</evidence>
<dbReference type="Pfam" id="PF13522">
    <property type="entry name" value="GATase_6"/>
    <property type="match status" value="1"/>
</dbReference>
<organism evidence="12 13">
    <name type="scientific">Flavobacterium orientale</name>
    <dbReference type="NCBI Taxonomy" id="1756020"/>
    <lineage>
        <taxon>Bacteria</taxon>
        <taxon>Pseudomonadati</taxon>
        <taxon>Bacteroidota</taxon>
        <taxon>Flavobacteriia</taxon>
        <taxon>Flavobacteriales</taxon>
        <taxon>Flavobacteriaceae</taxon>
        <taxon>Flavobacterium</taxon>
    </lineage>
</organism>
<dbReference type="CDD" id="cd01991">
    <property type="entry name" value="Asn_synthase_B_C"/>
    <property type="match status" value="1"/>
</dbReference>
<comment type="catalytic activity">
    <reaction evidence="7">
        <text>L-aspartate + L-glutamine + ATP + H2O = L-asparagine + L-glutamate + AMP + diphosphate + H(+)</text>
        <dbReference type="Rhea" id="RHEA:12228"/>
        <dbReference type="ChEBI" id="CHEBI:15377"/>
        <dbReference type="ChEBI" id="CHEBI:15378"/>
        <dbReference type="ChEBI" id="CHEBI:29985"/>
        <dbReference type="ChEBI" id="CHEBI:29991"/>
        <dbReference type="ChEBI" id="CHEBI:30616"/>
        <dbReference type="ChEBI" id="CHEBI:33019"/>
        <dbReference type="ChEBI" id="CHEBI:58048"/>
        <dbReference type="ChEBI" id="CHEBI:58359"/>
        <dbReference type="ChEBI" id="CHEBI:456215"/>
        <dbReference type="EC" id="6.3.5.4"/>
    </reaction>
</comment>
<keyword evidence="4 9" id="KW-0547">Nucleotide-binding</keyword>
<dbReference type="PROSITE" id="PS51278">
    <property type="entry name" value="GATASE_TYPE_2"/>
    <property type="match status" value="1"/>
</dbReference>
<proteinExistence type="inferred from homology"/>
<keyword evidence="6 8" id="KW-0315">Glutamine amidotransferase</keyword>
<dbReference type="EMBL" id="BMFG01000001">
    <property type="protein sequence ID" value="GGD14969.1"/>
    <property type="molecule type" value="Genomic_DNA"/>
</dbReference>
<evidence type="ECO:0000259" key="11">
    <source>
        <dbReference type="PROSITE" id="PS51278"/>
    </source>
</evidence>
<dbReference type="PANTHER" id="PTHR43284:SF1">
    <property type="entry name" value="ASPARAGINE SYNTHETASE"/>
    <property type="match status" value="1"/>
</dbReference>
<dbReference type="GO" id="GO:0005524">
    <property type="term" value="F:ATP binding"/>
    <property type="evidence" value="ECO:0007669"/>
    <property type="project" value="UniProtKB-KW"/>
</dbReference>
<dbReference type="Gene3D" id="3.60.20.10">
    <property type="entry name" value="Glutamine Phosphoribosylpyrophosphate, subunit 1, domain 1"/>
    <property type="match status" value="1"/>
</dbReference>
<reference evidence="12" key="1">
    <citation type="journal article" date="2014" name="Int. J. Syst. Evol. Microbiol.">
        <title>Complete genome sequence of Corynebacterium casei LMG S-19264T (=DSM 44701T), isolated from a smear-ripened cheese.</title>
        <authorList>
            <consortium name="US DOE Joint Genome Institute (JGI-PGF)"/>
            <person name="Walter F."/>
            <person name="Albersmeier A."/>
            <person name="Kalinowski J."/>
            <person name="Ruckert C."/>
        </authorList>
    </citation>
    <scope>NUCLEOTIDE SEQUENCE</scope>
    <source>
        <strain evidence="12">CGMCC 1.12506</strain>
    </source>
</reference>
<dbReference type="GO" id="GO:0005829">
    <property type="term" value="C:cytosol"/>
    <property type="evidence" value="ECO:0007669"/>
    <property type="project" value="TreeGrafter"/>
</dbReference>
<accession>A0A917D8K1</accession>
<feature type="site" description="Important for beta-aspartyl-AMP intermediate formation" evidence="10">
    <location>
        <position position="364"/>
    </location>
</feature>
<feature type="domain" description="Glutamine amidotransferase type-2" evidence="11">
    <location>
        <begin position="2"/>
        <end position="213"/>
    </location>
</feature>
<dbReference type="InterPro" id="IPR051786">
    <property type="entry name" value="ASN_synthetase/amidase"/>
</dbReference>
<feature type="binding site" evidence="9">
    <location>
        <position position="289"/>
    </location>
    <ligand>
        <name>ATP</name>
        <dbReference type="ChEBI" id="CHEBI:30616"/>
    </ligand>
</feature>
<dbReference type="EC" id="6.3.5.4" evidence="3"/>
<evidence type="ECO:0000256" key="6">
    <source>
        <dbReference type="ARBA" id="ARBA00022962"/>
    </source>
</evidence>
<feature type="active site" description="For GATase activity" evidence="8">
    <location>
        <position position="2"/>
    </location>
</feature>
<dbReference type="GO" id="GO:0006529">
    <property type="term" value="P:asparagine biosynthetic process"/>
    <property type="evidence" value="ECO:0007669"/>
    <property type="project" value="UniProtKB-KW"/>
</dbReference>
<evidence type="ECO:0000256" key="8">
    <source>
        <dbReference type="PIRSR" id="PIRSR001589-1"/>
    </source>
</evidence>
<evidence type="ECO:0000256" key="4">
    <source>
        <dbReference type="ARBA" id="ARBA00022741"/>
    </source>
</evidence>
<dbReference type="PANTHER" id="PTHR43284">
    <property type="entry name" value="ASPARAGINE SYNTHETASE (GLUTAMINE-HYDROLYZING)"/>
    <property type="match status" value="1"/>
</dbReference>
<dbReference type="AlphaFoldDB" id="A0A917D8K1"/>
<gene>
    <name evidence="12" type="ORF">GCM10011343_02490</name>
</gene>
<dbReference type="GO" id="GO:0004066">
    <property type="term" value="F:asparagine synthase (glutamine-hydrolyzing) activity"/>
    <property type="evidence" value="ECO:0007669"/>
    <property type="project" value="UniProtKB-EC"/>
</dbReference>
<name>A0A917D8K1_9FLAO</name>
<dbReference type="InterPro" id="IPR017932">
    <property type="entry name" value="GATase_2_dom"/>
</dbReference>
<dbReference type="SUPFAM" id="SSF56235">
    <property type="entry name" value="N-terminal nucleophile aminohydrolases (Ntn hydrolases)"/>
    <property type="match status" value="1"/>
</dbReference>
<dbReference type="InterPro" id="IPR001962">
    <property type="entry name" value="Asn_synthase"/>
</dbReference>
<evidence type="ECO:0000256" key="7">
    <source>
        <dbReference type="ARBA" id="ARBA00048741"/>
    </source>
</evidence>
<keyword evidence="13" id="KW-1185">Reference proteome</keyword>
<evidence type="ECO:0000256" key="9">
    <source>
        <dbReference type="PIRSR" id="PIRSR001589-2"/>
    </source>
</evidence>
<dbReference type="PIRSF" id="PIRSF001589">
    <property type="entry name" value="Asn_synthetase_glu-h"/>
    <property type="match status" value="1"/>
</dbReference>
<dbReference type="InterPro" id="IPR006426">
    <property type="entry name" value="Asn_synth_AEB"/>
</dbReference>
<protein>
    <recommendedName>
        <fullName evidence="3">asparagine synthase (glutamine-hydrolyzing)</fullName>
        <ecNumber evidence="3">6.3.5.4</ecNumber>
    </recommendedName>
</protein>
<keyword evidence="5 9" id="KW-0067">ATP-binding</keyword>
<evidence type="ECO:0000256" key="2">
    <source>
        <dbReference type="ARBA" id="ARBA00005752"/>
    </source>
</evidence>
<evidence type="ECO:0000313" key="13">
    <source>
        <dbReference type="Proteomes" id="UP000625735"/>
    </source>
</evidence>
<comment type="caution">
    <text evidence="12">The sequence shown here is derived from an EMBL/GenBank/DDBJ whole genome shotgun (WGS) entry which is preliminary data.</text>
</comment>